<evidence type="ECO:0000256" key="2">
    <source>
        <dbReference type="ARBA" id="ARBA00007639"/>
    </source>
</evidence>
<evidence type="ECO:0000259" key="6">
    <source>
        <dbReference type="Pfam" id="PF13407"/>
    </source>
</evidence>
<dbReference type="RefSeq" id="WP_262581486.1">
    <property type="nucleotide sequence ID" value="NZ_JAOQJV010000007.1"/>
</dbReference>
<dbReference type="CDD" id="cd19971">
    <property type="entry name" value="PBP1_ABC_sugar_binding-like"/>
    <property type="match status" value="1"/>
</dbReference>
<evidence type="ECO:0000256" key="5">
    <source>
        <dbReference type="SAM" id="SignalP"/>
    </source>
</evidence>
<proteinExistence type="inferred from homology"/>
<keyword evidence="3 5" id="KW-0732">Signal</keyword>
<accession>A0ABT2S5Z2</accession>
<comment type="similarity">
    <text evidence="2">Belongs to the bacterial solute-binding protein 2 family.</text>
</comment>
<feature type="signal peptide" evidence="5">
    <location>
        <begin position="1"/>
        <end position="20"/>
    </location>
</feature>
<dbReference type="Proteomes" id="UP001207605">
    <property type="component" value="Unassembled WGS sequence"/>
</dbReference>
<name>A0ABT2S5Z2_9FIRM</name>
<evidence type="ECO:0000313" key="7">
    <source>
        <dbReference type="EMBL" id="MCU6700008.1"/>
    </source>
</evidence>
<feature type="chain" id="PRO_5046861316" evidence="5">
    <location>
        <begin position="21"/>
        <end position="341"/>
    </location>
</feature>
<reference evidence="7 8" key="1">
    <citation type="journal article" date="2021" name="ISME Commun">
        <title>Automated analysis of genomic sequences facilitates high-throughput and comprehensive description of bacteria.</title>
        <authorList>
            <person name="Hitch T.C.A."/>
        </authorList>
    </citation>
    <scope>NUCLEOTIDE SEQUENCE [LARGE SCALE GENOMIC DNA]</scope>
    <source>
        <strain evidence="7 8">Sanger_02</strain>
    </source>
</reference>
<evidence type="ECO:0000256" key="1">
    <source>
        <dbReference type="ARBA" id="ARBA00004196"/>
    </source>
</evidence>
<dbReference type="Pfam" id="PF13407">
    <property type="entry name" value="Peripla_BP_4"/>
    <property type="match status" value="1"/>
</dbReference>
<comment type="caution">
    <text evidence="7">The sequence shown here is derived from an EMBL/GenBank/DDBJ whole genome shotgun (WGS) entry which is preliminary data.</text>
</comment>
<dbReference type="PANTHER" id="PTHR46847">
    <property type="entry name" value="D-ALLOSE-BINDING PERIPLASMIC PROTEIN-RELATED"/>
    <property type="match status" value="1"/>
</dbReference>
<dbReference type="EMBL" id="JAOQJV010000007">
    <property type="protein sequence ID" value="MCU6700008.1"/>
    <property type="molecule type" value="Genomic_DNA"/>
</dbReference>
<dbReference type="Gene3D" id="3.40.50.2300">
    <property type="match status" value="2"/>
</dbReference>
<organism evidence="7 8">
    <name type="scientific">Dorea ammoniilytica</name>
    <dbReference type="NCBI Taxonomy" id="2981788"/>
    <lineage>
        <taxon>Bacteria</taxon>
        <taxon>Bacillati</taxon>
        <taxon>Bacillota</taxon>
        <taxon>Clostridia</taxon>
        <taxon>Lachnospirales</taxon>
        <taxon>Lachnospiraceae</taxon>
        <taxon>Dorea</taxon>
    </lineage>
</organism>
<protein>
    <submittedName>
        <fullName evidence="7">Sugar ABC transporter substrate-binding protein</fullName>
    </submittedName>
</protein>
<evidence type="ECO:0000256" key="4">
    <source>
        <dbReference type="SAM" id="MobiDB-lite"/>
    </source>
</evidence>
<gene>
    <name evidence="7" type="ORF">OCV65_07160</name>
</gene>
<dbReference type="InterPro" id="IPR025997">
    <property type="entry name" value="SBP_2_dom"/>
</dbReference>
<feature type="compositionally biased region" description="Acidic residues" evidence="4">
    <location>
        <begin position="39"/>
        <end position="52"/>
    </location>
</feature>
<evidence type="ECO:0000313" key="8">
    <source>
        <dbReference type="Proteomes" id="UP001207605"/>
    </source>
</evidence>
<dbReference type="SUPFAM" id="SSF53822">
    <property type="entry name" value="Periplasmic binding protein-like I"/>
    <property type="match status" value="1"/>
</dbReference>
<keyword evidence="8" id="KW-1185">Reference proteome</keyword>
<feature type="domain" description="Periplasmic binding protein" evidence="6">
    <location>
        <begin position="59"/>
        <end position="313"/>
    </location>
</feature>
<sequence>MKKRTWSVIIVLAACLVVLAACKKSVGTPEDNATANENTETDAEGEEDTSEEEEVKYKFGFSGIDMQNPYFITLESAVKEGLGDEDYRMITKDPGSDPDLQNQQIQEMIDEGIDAIFLSPVDWEKISTSLRALKDAGVKIINVDTQVKESEYVDAYVGSDNQAAGYLCGKDLIERCPDGGNVLILESTTMNSVNDRITGFEKALSSAEVGFEIVDRADADGQFQKALDETKEMLDAHPEITAIMCGNDQIAVGAITALNLAERKDIIVYGIDGSPDIKKELVKKDSVVAGTVAQSPIHMGKDAAKIALAILKDNEYEPETYEEVYMINSDNVEMYGVDGWQ</sequence>
<dbReference type="PROSITE" id="PS51257">
    <property type="entry name" value="PROKAR_LIPOPROTEIN"/>
    <property type="match status" value="1"/>
</dbReference>
<dbReference type="PANTHER" id="PTHR46847:SF1">
    <property type="entry name" value="D-ALLOSE-BINDING PERIPLASMIC PROTEIN-RELATED"/>
    <property type="match status" value="1"/>
</dbReference>
<dbReference type="InterPro" id="IPR028082">
    <property type="entry name" value="Peripla_BP_I"/>
</dbReference>
<evidence type="ECO:0000256" key="3">
    <source>
        <dbReference type="ARBA" id="ARBA00022729"/>
    </source>
</evidence>
<feature type="region of interest" description="Disordered" evidence="4">
    <location>
        <begin position="28"/>
        <end position="52"/>
    </location>
</feature>
<comment type="subcellular location">
    <subcellularLocation>
        <location evidence="1">Cell envelope</location>
    </subcellularLocation>
</comment>